<keyword evidence="4" id="KW-0418">Kinase</keyword>
<dbReference type="PANTHER" id="PTHR43095">
    <property type="entry name" value="SUGAR KINASE"/>
    <property type="match status" value="1"/>
</dbReference>
<evidence type="ECO:0000313" key="7">
    <source>
        <dbReference type="Proteomes" id="UP001500282"/>
    </source>
</evidence>
<name>A0ABP4HU07_9ACTN</name>
<evidence type="ECO:0000256" key="1">
    <source>
        <dbReference type="ARBA" id="ARBA00009156"/>
    </source>
</evidence>
<dbReference type="InterPro" id="IPR043129">
    <property type="entry name" value="ATPase_NBD"/>
</dbReference>
<feature type="domain" description="Carbohydrate kinase FGGY C-terminal" evidence="5">
    <location>
        <begin position="24"/>
        <end position="140"/>
    </location>
</feature>
<comment type="similarity">
    <text evidence="1">Belongs to the FGGY kinase family.</text>
</comment>
<gene>
    <name evidence="6" type="ORF">GCM10009579_58590</name>
</gene>
<dbReference type="SUPFAM" id="SSF53067">
    <property type="entry name" value="Actin-like ATPase domain"/>
    <property type="match status" value="1"/>
</dbReference>
<sequence>MGTGTIDAWTEAVSVGATRPGDLMLMYGTTMFLVATVTGQSRVPELWSTVGAFPGTRSLAGGMATSGAVTEWLRGLFGSPDHAVLLAEAAESGVGVRGLTMLPYFAGERTPIADPEARGVIAGLTAEHTRGDLYRAAQEARRTAYGTTER</sequence>
<keyword evidence="2" id="KW-0859">Xylose metabolism</keyword>
<comment type="caution">
    <text evidence="6">The sequence shown here is derived from an EMBL/GenBank/DDBJ whole genome shotgun (WGS) entry which is preliminary data.</text>
</comment>
<keyword evidence="2" id="KW-0119">Carbohydrate metabolism</keyword>
<protein>
    <recommendedName>
        <fullName evidence="5">Carbohydrate kinase FGGY C-terminal domain-containing protein</fullName>
    </recommendedName>
</protein>
<evidence type="ECO:0000256" key="2">
    <source>
        <dbReference type="ARBA" id="ARBA00022629"/>
    </source>
</evidence>
<dbReference type="InterPro" id="IPR050406">
    <property type="entry name" value="FGGY_Carb_Kinase"/>
</dbReference>
<dbReference type="Gene3D" id="3.30.420.40">
    <property type="match status" value="1"/>
</dbReference>
<reference evidence="7" key="1">
    <citation type="journal article" date="2019" name="Int. J. Syst. Evol. Microbiol.">
        <title>The Global Catalogue of Microorganisms (GCM) 10K type strain sequencing project: providing services to taxonomists for standard genome sequencing and annotation.</title>
        <authorList>
            <consortium name="The Broad Institute Genomics Platform"/>
            <consortium name="The Broad Institute Genome Sequencing Center for Infectious Disease"/>
            <person name="Wu L."/>
            <person name="Ma J."/>
        </authorList>
    </citation>
    <scope>NUCLEOTIDE SEQUENCE [LARGE SCALE GENOMIC DNA]</scope>
    <source>
        <strain evidence="7">JCM 11448</strain>
    </source>
</reference>
<evidence type="ECO:0000259" key="5">
    <source>
        <dbReference type="Pfam" id="PF02782"/>
    </source>
</evidence>
<dbReference type="EMBL" id="BAAAIH010000039">
    <property type="protein sequence ID" value="GAA1287700.1"/>
    <property type="molecule type" value="Genomic_DNA"/>
</dbReference>
<evidence type="ECO:0000256" key="3">
    <source>
        <dbReference type="ARBA" id="ARBA00022679"/>
    </source>
</evidence>
<evidence type="ECO:0000313" key="6">
    <source>
        <dbReference type="EMBL" id="GAA1287700.1"/>
    </source>
</evidence>
<dbReference type="PANTHER" id="PTHR43095:SF5">
    <property type="entry name" value="XYLULOSE KINASE"/>
    <property type="match status" value="1"/>
</dbReference>
<evidence type="ECO:0000256" key="4">
    <source>
        <dbReference type="ARBA" id="ARBA00022777"/>
    </source>
</evidence>
<dbReference type="InterPro" id="IPR018485">
    <property type="entry name" value="FGGY_C"/>
</dbReference>
<organism evidence="6 7">
    <name type="scientific">Streptomyces javensis</name>
    <dbReference type="NCBI Taxonomy" id="114698"/>
    <lineage>
        <taxon>Bacteria</taxon>
        <taxon>Bacillati</taxon>
        <taxon>Actinomycetota</taxon>
        <taxon>Actinomycetes</taxon>
        <taxon>Kitasatosporales</taxon>
        <taxon>Streptomycetaceae</taxon>
        <taxon>Streptomyces</taxon>
        <taxon>Streptomyces violaceusniger group</taxon>
    </lineage>
</organism>
<dbReference type="Pfam" id="PF02782">
    <property type="entry name" value="FGGY_C"/>
    <property type="match status" value="1"/>
</dbReference>
<keyword evidence="7" id="KW-1185">Reference proteome</keyword>
<dbReference type="Proteomes" id="UP001500282">
    <property type="component" value="Unassembled WGS sequence"/>
</dbReference>
<proteinExistence type="inferred from homology"/>
<keyword evidence="3" id="KW-0808">Transferase</keyword>
<accession>A0ABP4HU07</accession>